<evidence type="ECO:0000256" key="2">
    <source>
        <dbReference type="ARBA" id="ARBA00012513"/>
    </source>
</evidence>
<evidence type="ECO:0000256" key="9">
    <source>
        <dbReference type="ARBA" id="ARBA00022842"/>
    </source>
</evidence>
<dbReference type="Gene3D" id="3.30.200.20">
    <property type="entry name" value="Phosphorylase Kinase, domain 1"/>
    <property type="match status" value="1"/>
</dbReference>
<proteinExistence type="inferred from homology"/>
<evidence type="ECO:0000256" key="3">
    <source>
        <dbReference type="ARBA" id="ARBA00022527"/>
    </source>
</evidence>
<comment type="catalytic activity">
    <reaction evidence="11">
        <text>L-seryl-[protein] + ATP = O-phospho-L-seryl-[protein] + ADP + H(+)</text>
        <dbReference type="Rhea" id="RHEA:17989"/>
        <dbReference type="Rhea" id="RHEA-COMP:9863"/>
        <dbReference type="Rhea" id="RHEA-COMP:11604"/>
        <dbReference type="ChEBI" id="CHEBI:15378"/>
        <dbReference type="ChEBI" id="CHEBI:29999"/>
        <dbReference type="ChEBI" id="CHEBI:30616"/>
        <dbReference type="ChEBI" id="CHEBI:83421"/>
        <dbReference type="ChEBI" id="CHEBI:456216"/>
        <dbReference type="EC" id="2.7.11.1"/>
    </reaction>
</comment>
<keyword evidence="7 13" id="KW-0418">Kinase</keyword>
<keyword evidence="5" id="KW-0479">Metal-binding</keyword>
<dbReference type="Pfam" id="PF01163">
    <property type="entry name" value="RIO1"/>
    <property type="match status" value="1"/>
</dbReference>
<evidence type="ECO:0000259" key="12">
    <source>
        <dbReference type="PROSITE" id="PS50011"/>
    </source>
</evidence>
<comment type="catalytic activity">
    <reaction evidence="10">
        <text>L-threonyl-[protein] + ATP = O-phospho-L-threonyl-[protein] + ADP + H(+)</text>
        <dbReference type="Rhea" id="RHEA:46608"/>
        <dbReference type="Rhea" id="RHEA-COMP:11060"/>
        <dbReference type="Rhea" id="RHEA-COMP:11605"/>
        <dbReference type="ChEBI" id="CHEBI:15378"/>
        <dbReference type="ChEBI" id="CHEBI:30013"/>
        <dbReference type="ChEBI" id="CHEBI:30616"/>
        <dbReference type="ChEBI" id="CHEBI:61977"/>
        <dbReference type="ChEBI" id="CHEBI:456216"/>
        <dbReference type="EC" id="2.7.11.1"/>
    </reaction>
</comment>
<keyword evidence="3" id="KW-0723">Serine/threonine-protein kinase</keyword>
<dbReference type="InterPro" id="IPR011009">
    <property type="entry name" value="Kinase-like_dom_sf"/>
</dbReference>
<dbReference type="InterPro" id="IPR000687">
    <property type="entry name" value="RIO_kinase"/>
</dbReference>
<dbReference type="EC" id="2.7.11.1" evidence="2"/>
<protein>
    <recommendedName>
        <fullName evidence="2">non-specific serine/threonine protein kinase</fullName>
        <ecNumber evidence="2">2.7.11.1</ecNumber>
    </recommendedName>
</protein>
<sequence length="215" mass="24551">MALYSLINKGIIDSMKGVVKAGKESRVYWAKGSSGEDLAVKIFLTSSMEFKKSMLQYIHGDPRFSVGKNYRKIVYTWAQKEYRNLSEARIAGVPVPKPICAYQNILVMEFIGEDGVPAPLLKDLPEPDEGLYQQILNAIKNLYLNARLVHADLSEYNIMVYDGKAYLIDFGQAVPREHPMSWEFLKRDVVNILRFFKKAGLNVPEEEAVLEWLKK</sequence>
<gene>
    <name evidence="13" type="ORF">DSO08_05075</name>
</gene>
<evidence type="ECO:0000256" key="1">
    <source>
        <dbReference type="ARBA" id="ARBA00009196"/>
    </source>
</evidence>
<dbReference type="AlphaFoldDB" id="A0A523BAD4"/>
<organism evidence="13 14">
    <name type="scientific">Thermoproteota archaeon</name>
    <dbReference type="NCBI Taxonomy" id="2056631"/>
    <lineage>
        <taxon>Archaea</taxon>
        <taxon>Thermoproteota</taxon>
    </lineage>
</organism>
<evidence type="ECO:0000313" key="14">
    <source>
        <dbReference type="Proteomes" id="UP000315399"/>
    </source>
</evidence>
<dbReference type="InterPro" id="IPR051272">
    <property type="entry name" value="RIO-type_Ser/Thr_kinase"/>
</dbReference>
<dbReference type="GO" id="GO:0046872">
    <property type="term" value="F:metal ion binding"/>
    <property type="evidence" value="ECO:0007669"/>
    <property type="project" value="UniProtKB-KW"/>
</dbReference>
<reference evidence="13 14" key="1">
    <citation type="journal article" date="2019" name="Nat. Microbiol.">
        <title>Expanding anaerobic alkane metabolism in the domain of Archaea.</title>
        <authorList>
            <person name="Wang Y."/>
            <person name="Wegener G."/>
            <person name="Hou J."/>
            <person name="Wang F."/>
            <person name="Xiao X."/>
        </authorList>
    </citation>
    <scope>NUCLEOTIDE SEQUENCE [LARGE SCALE GENOMIC DNA]</scope>
    <source>
        <strain evidence="13">WYZ-LMO10</strain>
    </source>
</reference>
<dbReference type="SMART" id="SM00090">
    <property type="entry name" value="RIO"/>
    <property type="match status" value="1"/>
</dbReference>
<dbReference type="SUPFAM" id="SSF56112">
    <property type="entry name" value="Protein kinase-like (PK-like)"/>
    <property type="match status" value="1"/>
</dbReference>
<keyword evidence="4" id="KW-0808">Transferase</keyword>
<evidence type="ECO:0000256" key="7">
    <source>
        <dbReference type="ARBA" id="ARBA00022777"/>
    </source>
</evidence>
<evidence type="ECO:0000256" key="10">
    <source>
        <dbReference type="ARBA" id="ARBA00047899"/>
    </source>
</evidence>
<dbReference type="GO" id="GO:0004674">
    <property type="term" value="F:protein serine/threonine kinase activity"/>
    <property type="evidence" value="ECO:0007669"/>
    <property type="project" value="UniProtKB-KW"/>
</dbReference>
<keyword evidence="9" id="KW-0460">Magnesium</keyword>
<evidence type="ECO:0000256" key="8">
    <source>
        <dbReference type="ARBA" id="ARBA00022840"/>
    </source>
</evidence>
<dbReference type="Gene3D" id="1.10.510.10">
    <property type="entry name" value="Transferase(Phosphotransferase) domain 1"/>
    <property type="match status" value="1"/>
</dbReference>
<accession>A0A523BAD4</accession>
<dbReference type="PROSITE" id="PS50011">
    <property type="entry name" value="PROTEIN_KINASE_DOM"/>
    <property type="match status" value="1"/>
</dbReference>
<dbReference type="EMBL" id="QNVH01000054">
    <property type="protein sequence ID" value="TDA37844.1"/>
    <property type="molecule type" value="Genomic_DNA"/>
</dbReference>
<dbReference type="CDD" id="cd05145">
    <property type="entry name" value="RIO1_like"/>
    <property type="match status" value="1"/>
</dbReference>
<comment type="caution">
    <text evidence="13">The sequence shown here is derived from an EMBL/GenBank/DDBJ whole genome shotgun (WGS) entry which is preliminary data.</text>
</comment>
<dbReference type="InterPro" id="IPR018935">
    <property type="entry name" value="RIO_kinase_CS"/>
</dbReference>
<dbReference type="PROSITE" id="PS01245">
    <property type="entry name" value="RIO1"/>
    <property type="match status" value="1"/>
</dbReference>
<dbReference type="GO" id="GO:0005524">
    <property type="term" value="F:ATP binding"/>
    <property type="evidence" value="ECO:0007669"/>
    <property type="project" value="UniProtKB-KW"/>
</dbReference>
<feature type="domain" description="Protein kinase" evidence="12">
    <location>
        <begin position="13"/>
        <end position="215"/>
    </location>
</feature>
<dbReference type="Proteomes" id="UP000315399">
    <property type="component" value="Unassembled WGS sequence"/>
</dbReference>
<evidence type="ECO:0000256" key="11">
    <source>
        <dbReference type="ARBA" id="ARBA00048679"/>
    </source>
</evidence>
<evidence type="ECO:0000313" key="13">
    <source>
        <dbReference type="EMBL" id="TDA37844.1"/>
    </source>
</evidence>
<evidence type="ECO:0000256" key="6">
    <source>
        <dbReference type="ARBA" id="ARBA00022741"/>
    </source>
</evidence>
<dbReference type="PROSITE" id="PS00109">
    <property type="entry name" value="PROTEIN_KINASE_TYR"/>
    <property type="match status" value="1"/>
</dbReference>
<name>A0A523BAD4_9CREN</name>
<keyword evidence="8" id="KW-0067">ATP-binding</keyword>
<dbReference type="PANTHER" id="PTHR45723">
    <property type="entry name" value="SERINE/THREONINE-PROTEIN KINASE RIO1"/>
    <property type="match status" value="1"/>
</dbReference>
<dbReference type="InterPro" id="IPR018934">
    <property type="entry name" value="RIO_dom"/>
</dbReference>
<evidence type="ECO:0000256" key="4">
    <source>
        <dbReference type="ARBA" id="ARBA00022679"/>
    </source>
</evidence>
<dbReference type="InterPro" id="IPR008266">
    <property type="entry name" value="Tyr_kinase_AS"/>
</dbReference>
<evidence type="ECO:0000256" key="5">
    <source>
        <dbReference type="ARBA" id="ARBA00022723"/>
    </source>
</evidence>
<keyword evidence="6" id="KW-0547">Nucleotide-binding</keyword>
<dbReference type="InterPro" id="IPR000719">
    <property type="entry name" value="Prot_kinase_dom"/>
</dbReference>
<comment type="similarity">
    <text evidence="1">Belongs to the protein kinase superfamily. RIO-type Ser/Thr kinase family.</text>
</comment>